<reference evidence="1 2" key="1">
    <citation type="submission" date="2018-06" db="EMBL/GenBank/DDBJ databases">
        <authorList>
            <consortium name="Pathogen Informatics"/>
            <person name="Doyle S."/>
        </authorList>
    </citation>
    <scope>NUCLEOTIDE SEQUENCE [LARGE SCALE GENOMIC DNA]</scope>
    <source>
        <strain evidence="1 2">NCTC5798</strain>
    </source>
</reference>
<sequence length="59" mass="6346">MEASNVALVLPAPSLLTPSSSQAPSGEGMGTESMLLLFDDIWTKLMELAKKVARYHAQL</sequence>
<dbReference type="Proteomes" id="UP000255534">
    <property type="component" value="Unassembled WGS sequence"/>
</dbReference>
<evidence type="ECO:0000313" key="1">
    <source>
        <dbReference type="EMBL" id="SUG70052.1"/>
    </source>
</evidence>
<proteinExistence type="predicted"/>
<dbReference type="EMBL" id="UGXK01000001">
    <property type="protein sequence ID" value="SUG70052.1"/>
    <property type="molecule type" value="Genomic_DNA"/>
</dbReference>
<protein>
    <submittedName>
        <fullName evidence="1">Pathogenicity island 2 effector protein SseD</fullName>
    </submittedName>
</protein>
<accession>A0A379URQ8</accession>
<name>A0A379URQ8_SALET</name>
<gene>
    <name evidence="1" type="primary">sseD_1</name>
    <name evidence="1" type="ORF">NCTC5798_01151</name>
</gene>
<organism evidence="1 2">
    <name type="scientific">Salmonella enterica I</name>
    <dbReference type="NCBI Taxonomy" id="59201"/>
    <lineage>
        <taxon>Bacteria</taxon>
        <taxon>Pseudomonadati</taxon>
        <taxon>Pseudomonadota</taxon>
        <taxon>Gammaproteobacteria</taxon>
        <taxon>Enterobacterales</taxon>
        <taxon>Enterobacteriaceae</taxon>
        <taxon>Salmonella</taxon>
    </lineage>
</organism>
<dbReference type="AlphaFoldDB" id="A0A379URQ8"/>
<evidence type="ECO:0000313" key="2">
    <source>
        <dbReference type="Proteomes" id="UP000255534"/>
    </source>
</evidence>